<evidence type="ECO:0000313" key="4">
    <source>
        <dbReference type="EMBL" id="SCY70855.1"/>
    </source>
</evidence>
<dbReference type="Pfam" id="PF00550">
    <property type="entry name" value="PP-binding"/>
    <property type="match status" value="1"/>
</dbReference>
<accession>A0A1G5I420</accession>
<dbReference type="InterPro" id="IPR009081">
    <property type="entry name" value="PP-bd_ACP"/>
</dbReference>
<dbReference type="RefSeq" id="WP_091543349.1">
    <property type="nucleotide sequence ID" value="NZ_FMUS01000013.1"/>
</dbReference>
<dbReference type="STRING" id="1120976.SAMN03080606_02250"/>
<feature type="domain" description="Carrier" evidence="3">
    <location>
        <begin position="3"/>
        <end position="86"/>
    </location>
</feature>
<gene>
    <name evidence="4" type="ORF">SAMN03080606_02250</name>
</gene>
<keyword evidence="5" id="KW-1185">Reference proteome</keyword>
<sequence length="90" mass="10378">MINQNKEVVEKIYKIIGEVLIWEFPQESWDLNTELAELGFNSMNFVKLGVILEDEFGIKFSAAELDFSNNAFSTVKSLVSFIKEKQENIK</sequence>
<evidence type="ECO:0000259" key="3">
    <source>
        <dbReference type="PROSITE" id="PS50075"/>
    </source>
</evidence>
<name>A0A1G5I420_9FIRM</name>
<dbReference type="PROSITE" id="PS00012">
    <property type="entry name" value="PHOSPHOPANTETHEINE"/>
    <property type="match status" value="1"/>
</dbReference>
<reference evidence="4 5" key="1">
    <citation type="submission" date="2016-10" db="EMBL/GenBank/DDBJ databases">
        <authorList>
            <person name="de Groot N.N."/>
        </authorList>
    </citation>
    <scope>NUCLEOTIDE SEQUENCE [LARGE SCALE GENOMIC DNA]</scope>
    <source>
        <strain evidence="4 5">DSM 18978</strain>
    </source>
</reference>
<dbReference type="AlphaFoldDB" id="A0A1G5I420"/>
<dbReference type="InterPro" id="IPR006162">
    <property type="entry name" value="Ppantetheine_attach_site"/>
</dbReference>
<evidence type="ECO:0000256" key="2">
    <source>
        <dbReference type="ARBA" id="ARBA00022553"/>
    </source>
</evidence>
<evidence type="ECO:0000313" key="5">
    <source>
        <dbReference type="Proteomes" id="UP000198636"/>
    </source>
</evidence>
<protein>
    <submittedName>
        <fullName evidence="4">Acyl carrier protein</fullName>
    </submittedName>
</protein>
<organism evidence="4 5">
    <name type="scientific">Alkaliphilus peptidifermentans DSM 18978</name>
    <dbReference type="NCBI Taxonomy" id="1120976"/>
    <lineage>
        <taxon>Bacteria</taxon>
        <taxon>Bacillati</taxon>
        <taxon>Bacillota</taxon>
        <taxon>Clostridia</taxon>
        <taxon>Peptostreptococcales</taxon>
        <taxon>Natronincolaceae</taxon>
        <taxon>Alkaliphilus</taxon>
    </lineage>
</organism>
<dbReference type="InterPro" id="IPR036736">
    <property type="entry name" value="ACP-like_sf"/>
</dbReference>
<proteinExistence type="predicted"/>
<keyword evidence="1" id="KW-0596">Phosphopantetheine</keyword>
<evidence type="ECO:0000256" key="1">
    <source>
        <dbReference type="ARBA" id="ARBA00022450"/>
    </source>
</evidence>
<dbReference type="Gene3D" id="1.10.1200.10">
    <property type="entry name" value="ACP-like"/>
    <property type="match status" value="1"/>
</dbReference>
<dbReference type="Proteomes" id="UP000198636">
    <property type="component" value="Unassembled WGS sequence"/>
</dbReference>
<keyword evidence="2" id="KW-0597">Phosphoprotein</keyword>
<dbReference type="PROSITE" id="PS50075">
    <property type="entry name" value="CARRIER"/>
    <property type="match status" value="1"/>
</dbReference>
<dbReference type="SUPFAM" id="SSF47336">
    <property type="entry name" value="ACP-like"/>
    <property type="match status" value="1"/>
</dbReference>
<dbReference type="EMBL" id="FMUS01000013">
    <property type="protein sequence ID" value="SCY70855.1"/>
    <property type="molecule type" value="Genomic_DNA"/>
</dbReference>
<dbReference type="OrthoDB" id="2083369at2"/>